<protein>
    <submittedName>
        <fullName evidence="1">Uncharacterized protein</fullName>
    </submittedName>
</protein>
<evidence type="ECO:0000313" key="2">
    <source>
        <dbReference type="Proteomes" id="UP000317093"/>
    </source>
</evidence>
<evidence type="ECO:0000313" key="1">
    <source>
        <dbReference type="EMBL" id="QDU59574.1"/>
    </source>
</evidence>
<sequence>MVARLPPSARQRVPWRRQFVFFLPVIRRYGEFAFRCLRSEEREEAMQEMVVLAFVAFARLVERGEIDRAYPSVLARFAVAQVRDGRKAATPANTHDVLSRRAQCKGGFAVERLDRFDGGVRQWLEVLVADRCTPVPNQAAFRIDFAAWLLQLPTCNRRIADFLMTGNSTNEVARLVHLSAGRISQLRRELHANWERFQNSGARNDVPVR</sequence>
<dbReference type="AlphaFoldDB" id="A0A518AXY8"/>
<proteinExistence type="predicted"/>
<accession>A0A518AXY8</accession>
<dbReference type="EMBL" id="CP036279">
    <property type="protein sequence ID" value="QDU59574.1"/>
    <property type="molecule type" value="Genomic_DNA"/>
</dbReference>
<dbReference type="KEGG" id="knv:Pan216_04040"/>
<keyword evidence="2" id="KW-1185">Reference proteome</keyword>
<gene>
    <name evidence="1" type="ORF">Pan216_04040</name>
</gene>
<dbReference type="Proteomes" id="UP000317093">
    <property type="component" value="Chromosome"/>
</dbReference>
<organism evidence="1 2">
    <name type="scientific">Kolteria novifilia</name>
    <dbReference type="NCBI Taxonomy" id="2527975"/>
    <lineage>
        <taxon>Bacteria</taxon>
        <taxon>Pseudomonadati</taxon>
        <taxon>Planctomycetota</taxon>
        <taxon>Planctomycetia</taxon>
        <taxon>Kolteriales</taxon>
        <taxon>Kolteriaceae</taxon>
        <taxon>Kolteria</taxon>
    </lineage>
</organism>
<reference evidence="1 2" key="1">
    <citation type="submission" date="2019-02" db="EMBL/GenBank/DDBJ databases">
        <title>Deep-cultivation of Planctomycetes and their phenomic and genomic characterization uncovers novel biology.</title>
        <authorList>
            <person name="Wiegand S."/>
            <person name="Jogler M."/>
            <person name="Boedeker C."/>
            <person name="Pinto D."/>
            <person name="Vollmers J."/>
            <person name="Rivas-Marin E."/>
            <person name="Kohn T."/>
            <person name="Peeters S.H."/>
            <person name="Heuer A."/>
            <person name="Rast P."/>
            <person name="Oberbeckmann S."/>
            <person name="Bunk B."/>
            <person name="Jeske O."/>
            <person name="Meyerdierks A."/>
            <person name="Storesund J.E."/>
            <person name="Kallscheuer N."/>
            <person name="Luecker S."/>
            <person name="Lage O.M."/>
            <person name="Pohl T."/>
            <person name="Merkel B.J."/>
            <person name="Hornburger P."/>
            <person name="Mueller R.-W."/>
            <person name="Bruemmer F."/>
            <person name="Labrenz M."/>
            <person name="Spormann A.M."/>
            <person name="Op den Camp H."/>
            <person name="Overmann J."/>
            <person name="Amann R."/>
            <person name="Jetten M.S.M."/>
            <person name="Mascher T."/>
            <person name="Medema M.H."/>
            <person name="Devos D.P."/>
            <person name="Kaster A.-K."/>
            <person name="Ovreas L."/>
            <person name="Rohde M."/>
            <person name="Galperin M.Y."/>
            <person name="Jogler C."/>
        </authorList>
    </citation>
    <scope>NUCLEOTIDE SEQUENCE [LARGE SCALE GENOMIC DNA]</scope>
    <source>
        <strain evidence="1 2">Pan216</strain>
    </source>
</reference>
<dbReference type="OrthoDB" id="284641at2"/>
<dbReference type="RefSeq" id="WP_145254061.1">
    <property type="nucleotide sequence ID" value="NZ_CP036279.1"/>
</dbReference>
<name>A0A518AXY8_9BACT</name>